<dbReference type="SUPFAM" id="SSF46689">
    <property type="entry name" value="Homeodomain-like"/>
    <property type="match status" value="1"/>
</dbReference>
<dbReference type="Pfam" id="PF14246">
    <property type="entry name" value="TetR_C_7"/>
    <property type="match status" value="1"/>
</dbReference>
<dbReference type="PANTHER" id="PTHR30055">
    <property type="entry name" value="HTH-TYPE TRANSCRIPTIONAL REGULATOR RUTR"/>
    <property type="match status" value="1"/>
</dbReference>
<gene>
    <name evidence="4" type="ORF">OCL06_01855</name>
</gene>
<dbReference type="PANTHER" id="PTHR30055:SF146">
    <property type="entry name" value="HTH-TYPE TRANSCRIPTIONAL DUAL REGULATOR CECR"/>
    <property type="match status" value="1"/>
</dbReference>
<dbReference type="InterPro" id="IPR039536">
    <property type="entry name" value="TetR_C_Proteobacteria"/>
</dbReference>
<dbReference type="InterPro" id="IPR050109">
    <property type="entry name" value="HTH-type_TetR-like_transc_reg"/>
</dbReference>
<keyword evidence="5" id="KW-1185">Reference proteome</keyword>
<protein>
    <submittedName>
        <fullName evidence="4">TetR/AcrR family transcriptional regulator</fullName>
    </submittedName>
</protein>
<name>A0ABT2VKM9_9ALTE</name>
<feature type="DNA-binding region" description="H-T-H motif" evidence="2">
    <location>
        <begin position="38"/>
        <end position="57"/>
    </location>
</feature>
<dbReference type="PROSITE" id="PS50977">
    <property type="entry name" value="HTH_TETR_2"/>
    <property type="match status" value="1"/>
</dbReference>
<organism evidence="4 5">
    <name type="scientific">Alteromonas salexigens</name>
    <dbReference type="NCBI Taxonomy" id="2982530"/>
    <lineage>
        <taxon>Bacteria</taxon>
        <taxon>Pseudomonadati</taxon>
        <taxon>Pseudomonadota</taxon>
        <taxon>Gammaproteobacteria</taxon>
        <taxon>Alteromonadales</taxon>
        <taxon>Alteromonadaceae</taxon>
        <taxon>Alteromonas/Salinimonas group</taxon>
        <taxon>Alteromonas</taxon>
    </lineage>
</organism>
<dbReference type="InterPro" id="IPR009057">
    <property type="entry name" value="Homeodomain-like_sf"/>
</dbReference>
<evidence type="ECO:0000259" key="3">
    <source>
        <dbReference type="PROSITE" id="PS50977"/>
    </source>
</evidence>
<dbReference type="Gene3D" id="1.10.10.60">
    <property type="entry name" value="Homeodomain-like"/>
    <property type="match status" value="1"/>
</dbReference>
<dbReference type="PRINTS" id="PR00455">
    <property type="entry name" value="HTHTETR"/>
</dbReference>
<dbReference type="Pfam" id="PF00440">
    <property type="entry name" value="TetR_N"/>
    <property type="match status" value="1"/>
</dbReference>
<keyword evidence="1 2" id="KW-0238">DNA-binding</keyword>
<reference evidence="5" key="1">
    <citation type="submission" date="2023-07" db="EMBL/GenBank/DDBJ databases">
        <title>Study on multiphase classification of strain Alteromonas salexigens isolated from the Yellow Sea.</title>
        <authorList>
            <person name="Sun L."/>
        </authorList>
    </citation>
    <scope>NUCLEOTIDE SEQUENCE [LARGE SCALE GENOMIC DNA]</scope>
    <source>
        <strain evidence="5">ASW11-19</strain>
    </source>
</reference>
<evidence type="ECO:0000256" key="1">
    <source>
        <dbReference type="ARBA" id="ARBA00023125"/>
    </source>
</evidence>
<dbReference type="Proteomes" id="UP001209257">
    <property type="component" value="Unassembled WGS sequence"/>
</dbReference>
<feature type="domain" description="HTH tetR-type" evidence="3">
    <location>
        <begin position="15"/>
        <end position="75"/>
    </location>
</feature>
<dbReference type="InterPro" id="IPR001647">
    <property type="entry name" value="HTH_TetR"/>
</dbReference>
<dbReference type="Gene3D" id="1.10.357.10">
    <property type="entry name" value="Tetracycline Repressor, domain 2"/>
    <property type="match status" value="1"/>
</dbReference>
<dbReference type="EMBL" id="JAOTJC010000004">
    <property type="protein sequence ID" value="MCU7553337.1"/>
    <property type="molecule type" value="Genomic_DNA"/>
</dbReference>
<evidence type="ECO:0000256" key="2">
    <source>
        <dbReference type="PROSITE-ProRule" id="PRU00335"/>
    </source>
</evidence>
<dbReference type="RefSeq" id="WP_262992042.1">
    <property type="nucleotide sequence ID" value="NZ_JAOTJC010000004.1"/>
</dbReference>
<proteinExistence type="predicted"/>
<sequence>MSKVITPRVGRPKSEQKRQQILTAASELFLQEGFSGTSMDKVARHSGVSKQTVYSHFDSKDALYVAAIEAKCRTYELDPSRLADSNTCELPLSECLQQVGVQFMRLFHDPQVIAMYRVVITEATNNPHVAELFYEAGPKASIDVLARVFEKASDQTLPPAEARQLAIDYFGLLKGEFHIRSLFALASPMSETGITQHVRQAVRKTLRLYEAALPSAT</sequence>
<evidence type="ECO:0000313" key="5">
    <source>
        <dbReference type="Proteomes" id="UP001209257"/>
    </source>
</evidence>
<comment type="caution">
    <text evidence="4">The sequence shown here is derived from an EMBL/GenBank/DDBJ whole genome shotgun (WGS) entry which is preliminary data.</text>
</comment>
<evidence type="ECO:0000313" key="4">
    <source>
        <dbReference type="EMBL" id="MCU7553337.1"/>
    </source>
</evidence>
<accession>A0ABT2VKM9</accession>